<reference evidence="1" key="1">
    <citation type="submission" date="2021-02" db="EMBL/GenBank/DDBJ databases">
        <authorList>
            <person name="Nowell W R."/>
        </authorList>
    </citation>
    <scope>NUCLEOTIDE SEQUENCE</scope>
</reference>
<dbReference type="EMBL" id="CAJNYT010004314">
    <property type="protein sequence ID" value="CAF3653155.1"/>
    <property type="molecule type" value="Genomic_DNA"/>
</dbReference>
<gene>
    <name evidence="1" type="ORF">GRG538_LOCUS25315</name>
    <name evidence="2" type="ORF">KIK155_LOCUS24155</name>
    <name evidence="4" type="ORF">QYT958_LOCUS4576</name>
    <name evidence="3" type="ORF">TOA249_LOCUS1998</name>
</gene>
<dbReference type="EMBL" id="CAJOBR010000355">
    <property type="protein sequence ID" value="CAF4499665.1"/>
    <property type="molecule type" value="Genomic_DNA"/>
</dbReference>
<dbReference type="Proteomes" id="UP000663838">
    <property type="component" value="Unassembled WGS sequence"/>
</dbReference>
<protein>
    <submittedName>
        <fullName evidence="1">Uncharacterized protein</fullName>
    </submittedName>
</protein>
<sequence length="416" mass="48617">MELFRDSQVSKLQAERFLEFFRSILPIPNSMPRSIDELMSILDINNYFNTRIICSLCGSTLDLKVRRCLSCPEFHRKNLIFIYDTHFPNIFLSILNKLTDDIKNYKKKIISGNSDVAYDIPFASTYQDLLKKNCEQKPFKLNFSSRRTFVIELPPTLRYRRANMPLISMWVACKEPGIHLWLNESVQMLKLLKTNGILVNDFTSKINVYGHLGKCILDSILDVPLPTSIICDYGHVSLLRHFKDVIRSIGRALSPSLRKTIDSKLRRQVFPLYFKRKMRGIEELSYIKASEIKNILLYGFLPHFHNVLPCNVLGHIALFICGVRLLHSSHKKVRESTDDIANELLKMYHEHHNFYYTYMENFVLHLHAHYFMNYKLHGSLTYVNTFAQEDLMGSIASDRNGTYRNIYENSSFFVKT</sequence>
<dbReference type="AlphaFoldDB" id="A0A818RRT1"/>
<evidence type="ECO:0000313" key="1">
    <source>
        <dbReference type="EMBL" id="CAF3653155.1"/>
    </source>
</evidence>
<evidence type="ECO:0000313" key="2">
    <source>
        <dbReference type="EMBL" id="CAF3662877.1"/>
    </source>
</evidence>
<evidence type="ECO:0000313" key="4">
    <source>
        <dbReference type="EMBL" id="CAF4499665.1"/>
    </source>
</evidence>
<evidence type="ECO:0000313" key="3">
    <source>
        <dbReference type="EMBL" id="CAF4483249.1"/>
    </source>
</evidence>
<dbReference type="Proteomes" id="UP000663872">
    <property type="component" value="Unassembled WGS sequence"/>
</dbReference>
<proteinExistence type="predicted"/>
<comment type="caution">
    <text evidence="1">The sequence shown here is derived from an EMBL/GenBank/DDBJ whole genome shotgun (WGS) entry which is preliminary data.</text>
</comment>
<dbReference type="Proteomes" id="UP000663865">
    <property type="component" value="Unassembled WGS sequence"/>
</dbReference>
<name>A0A818RRT1_9BILA</name>
<dbReference type="Proteomes" id="UP000663848">
    <property type="component" value="Unassembled WGS sequence"/>
</dbReference>
<organism evidence="1 5">
    <name type="scientific">Rotaria socialis</name>
    <dbReference type="NCBI Taxonomy" id="392032"/>
    <lineage>
        <taxon>Eukaryota</taxon>
        <taxon>Metazoa</taxon>
        <taxon>Spiralia</taxon>
        <taxon>Gnathifera</taxon>
        <taxon>Rotifera</taxon>
        <taxon>Eurotatoria</taxon>
        <taxon>Bdelloidea</taxon>
        <taxon>Philodinida</taxon>
        <taxon>Philodinidae</taxon>
        <taxon>Rotaria</taxon>
    </lineage>
</organism>
<dbReference type="EMBL" id="CAJOBS010000061">
    <property type="protein sequence ID" value="CAF4483249.1"/>
    <property type="molecule type" value="Genomic_DNA"/>
</dbReference>
<evidence type="ECO:0000313" key="5">
    <source>
        <dbReference type="Proteomes" id="UP000663872"/>
    </source>
</evidence>
<dbReference type="EMBL" id="CAJNYV010004285">
    <property type="protein sequence ID" value="CAF3662877.1"/>
    <property type="molecule type" value="Genomic_DNA"/>
</dbReference>
<accession>A0A818RRT1</accession>